<keyword evidence="8" id="KW-1185">Reference proteome</keyword>
<name>A0A0K6IDD5_9HYPH</name>
<evidence type="ECO:0000313" key="8">
    <source>
        <dbReference type="Proteomes" id="UP000183900"/>
    </source>
</evidence>
<keyword evidence="2" id="KW-0813">Transport</keyword>
<protein>
    <submittedName>
        <fullName evidence="7">ETC complex I subunit conserved region</fullName>
    </submittedName>
</protein>
<proteinExistence type="predicted"/>
<reference evidence="8" key="1">
    <citation type="submission" date="2015-08" db="EMBL/GenBank/DDBJ databases">
        <authorList>
            <person name="Varghese N."/>
        </authorList>
    </citation>
    <scope>NUCLEOTIDE SEQUENCE [LARGE SCALE GENOMIC DNA]</scope>
    <source>
        <strain evidence="8">DSM 23407</strain>
    </source>
</reference>
<gene>
    <name evidence="7" type="ORF">Ga0061067_1297</name>
</gene>
<keyword evidence="4" id="KW-0809">Transit peptide</keyword>
<keyword evidence="6" id="KW-0472">Membrane</keyword>
<dbReference type="Pfam" id="PF04800">
    <property type="entry name" value="NDUS4"/>
    <property type="match status" value="1"/>
</dbReference>
<dbReference type="RefSeq" id="WP_055457252.1">
    <property type="nucleotide sequence ID" value="NZ_CYHE01000029.1"/>
</dbReference>
<keyword evidence="5" id="KW-0249">Electron transport</keyword>
<dbReference type="OrthoDB" id="7267013at2"/>
<evidence type="ECO:0000256" key="6">
    <source>
        <dbReference type="ARBA" id="ARBA00023136"/>
    </source>
</evidence>
<evidence type="ECO:0000313" key="7">
    <source>
        <dbReference type="EMBL" id="CUB01125.1"/>
    </source>
</evidence>
<dbReference type="InterPro" id="IPR038532">
    <property type="entry name" value="NDUFS4-like_sf"/>
</dbReference>
<dbReference type="GO" id="GO:0016020">
    <property type="term" value="C:membrane"/>
    <property type="evidence" value="ECO:0007669"/>
    <property type="project" value="UniProtKB-SubCell"/>
</dbReference>
<dbReference type="InterPro" id="IPR006885">
    <property type="entry name" value="NADH_UbQ_FeS_4_mit-like"/>
</dbReference>
<evidence type="ECO:0000256" key="5">
    <source>
        <dbReference type="ARBA" id="ARBA00022982"/>
    </source>
</evidence>
<dbReference type="EMBL" id="CYHE01000029">
    <property type="protein sequence ID" value="CUB01125.1"/>
    <property type="molecule type" value="Genomic_DNA"/>
</dbReference>
<accession>A0A0K6IDD5</accession>
<keyword evidence="3" id="KW-0679">Respiratory chain</keyword>
<evidence type="ECO:0000256" key="2">
    <source>
        <dbReference type="ARBA" id="ARBA00022448"/>
    </source>
</evidence>
<sequence length="191" mass="21350">MRGHNRPPFPPKIPGTDLPSWDVPTAIIYRPARSAMTSAPRPSYWVLEFEPSRPPQIEPLMGWTASDDPYRPIRLKFPDRDSAVDFAERQDWRYVVREDAVRARMANRWTGESHHRLHRGADAPGAFRIPFRTDRGSADHRVSRAVAQEGATGLSANNGETFDPVLEAALETFPASDPPAWTGVTVAGKKP</sequence>
<evidence type="ECO:0000256" key="3">
    <source>
        <dbReference type="ARBA" id="ARBA00022660"/>
    </source>
</evidence>
<evidence type="ECO:0000256" key="4">
    <source>
        <dbReference type="ARBA" id="ARBA00022946"/>
    </source>
</evidence>
<dbReference type="AlphaFoldDB" id="A0A0K6IDD5"/>
<dbReference type="Proteomes" id="UP000183900">
    <property type="component" value="Unassembled WGS sequence"/>
</dbReference>
<evidence type="ECO:0000256" key="1">
    <source>
        <dbReference type="ARBA" id="ARBA00004370"/>
    </source>
</evidence>
<organism evidence="7 8">
    <name type="scientific">Pannonibacter indicus</name>
    <dbReference type="NCBI Taxonomy" id="466044"/>
    <lineage>
        <taxon>Bacteria</taxon>
        <taxon>Pseudomonadati</taxon>
        <taxon>Pseudomonadota</taxon>
        <taxon>Alphaproteobacteria</taxon>
        <taxon>Hyphomicrobiales</taxon>
        <taxon>Stappiaceae</taxon>
        <taxon>Pannonibacter</taxon>
    </lineage>
</organism>
<dbReference type="Gene3D" id="3.30.160.190">
    <property type="entry name" value="atu1810 like domain"/>
    <property type="match status" value="1"/>
</dbReference>
<dbReference type="GO" id="GO:0022900">
    <property type="term" value="P:electron transport chain"/>
    <property type="evidence" value="ECO:0007669"/>
    <property type="project" value="InterPro"/>
</dbReference>
<comment type="subcellular location">
    <subcellularLocation>
        <location evidence="1">Membrane</location>
    </subcellularLocation>
</comment>